<keyword evidence="9" id="KW-1185">Reference proteome</keyword>
<protein>
    <submittedName>
        <fullName evidence="8">Peptide ABC transporter permease</fullName>
    </submittedName>
</protein>
<evidence type="ECO:0000259" key="7">
    <source>
        <dbReference type="PROSITE" id="PS50928"/>
    </source>
</evidence>
<name>A0A8J2ZTA4_9BACL</name>
<keyword evidence="2 6" id="KW-0813">Transport</keyword>
<dbReference type="GO" id="GO:0005886">
    <property type="term" value="C:plasma membrane"/>
    <property type="evidence" value="ECO:0007669"/>
    <property type="project" value="UniProtKB-SubCell"/>
</dbReference>
<reference evidence="8" key="2">
    <citation type="submission" date="2020-09" db="EMBL/GenBank/DDBJ databases">
        <authorList>
            <person name="Sun Q."/>
            <person name="Zhou Y."/>
        </authorList>
    </citation>
    <scope>NUCLEOTIDE SEQUENCE</scope>
    <source>
        <strain evidence="8">CGMCC 1.12777</strain>
    </source>
</reference>
<sequence>MSTGIETNNQPPVTPKSVKKQKEGYEVASQWKLTWWNFKKNKMALVAAVLFIVLIIMAIFCSFWSPHLPNERFKTYKDAPPANVHFSDENGISRPFVYDLQLKVNKETFRRTYVEDKSKKYYLHFFVKGGSYKLLGIIPTKTHFIGLEDSTKPFFIMGTDDLGRDLFTRILYGSRISLSFAFVGIFFTFIFGIILGGISGYFGGVADTIIQRLIDLLLSLPTIPLWMALAAALPSSWSTSQTYFGMVLILSVIGWTGLARVVRGQMLALREEDFTMAARLAGASNSRIIFKHLLPSMTSYMIVNLTITIPTMILGETSLSFLGLGLQAPAISWGVLLEDAQHLESIAFHPWLLWPVAFVIVTVLIFNFLGDGLRDAADPYKS</sequence>
<feature type="transmembrane region" description="Helical" evidence="6">
    <location>
        <begin position="293"/>
        <end position="313"/>
    </location>
</feature>
<dbReference type="Proteomes" id="UP000656813">
    <property type="component" value="Unassembled WGS sequence"/>
</dbReference>
<evidence type="ECO:0000256" key="6">
    <source>
        <dbReference type="RuleBase" id="RU363032"/>
    </source>
</evidence>
<comment type="subcellular location">
    <subcellularLocation>
        <location evidence="6">Cell membrane</location>
        <topology evidence="6">Multi-pass membrane protein</topology>
    </subcellularLocation>
    <subcellularLocation>
        <location evidence="1">Membrane</location>
        <topology evidence="1">Multi-pass membrane protein</topology>
    </subcellularLocation>
</comment>
<gene>
    <name evidence="8" type="ORF">GCM10007096_05560</name>
</gene>
<dbReference type="GO" id="GO:0055085">
    <property type="term" value="P:transmembrane transport"/>
    <property type="evidence" value="ECO:0007669"/>
    <property type="project" value="InterPro"/>
</dbReference>
<reference evidence="8" key="1">
    <citation type="journal article" date="2014" name="Int. J. Syst. Evol. Microbiol.">
        <title>Complete genome sequence of Corynebacterium casei LMG S-19264T (=DSM 44701T), isolated from a smear-ripened cheese.</title>
        <authorList>
            <consortium name="US DOE Joint Genome Institute (JGI-PGF)"/>
            <person name="Walter F."/>
            <person name="Albersmeier A."/>
            <person name="Kalinowski J."/>
            <person name="Ruckert C."/>
        </authorList>
    </citation>
    <scope>NUCLEOTIDE SEQUENCE</scope>
    <source>
        <strain evidence="8">CGMCC 1.12777</strain>
    </source>
</reference>
<proteinExistence type="inferred from homology"/>
<organism evidence="8 9">
    <name type="scientific">Pullulanibacillus pueri</name>
    <dbReference type="NCBI Taxonomy" id="1437324"/>
    <lineage>
        <taxon>Bacteria</taxon>
        <taxon>Bacillati</taxon>
        <taxon>Bacillota</taxon>
        <taxon>Bacilli</taxon>
        <taxon>Bacillales</taxon>
        <taxon>Sporolactobacillaceae</taxon>
        <taxon>Pullulanibacillus</taxon>
    </lineage>
</organism>
<dbReference type="RefSeq" id="WP_188495849.1">
    <property type="nucleotide sequence ID" value="NZ_BMFV01000002.1"/>
</dbReference>
<keyword evidence="5 6" id="KW-0472">Membrane</keyword>
<comment type="similarity">
    <text evidence="6">Belongs to the binding-protein-dependent transport system permease family.</text>
</comment>
<dbReference type="InterPro" id="IPR000515">
    <property type="entry name" value="MetI-like"/>
</dbReference>
<evidence type="ECO:0000256" key="5">
    <source>
        <dbReference type="ARBA" id="ARBA00023136"/>
    </source>
</evidence>
<dbReference type="Gene3D" id="1.10.3720.10">
    <property type="entry name" value="MetI-like"/>
    <property type="match status" value="1"/>
</dbReference>
<accession>A0A8J2ZTA4</accession>
<evidence type="ECO:0000256" key="3">
    <source>
        <dbReference type="ARBA" id="ARBA00022692"/>
    </source>
</evidence>
<dbReference type="InterPro" id="IPR035906">
    <property type="entry name" value="MetI-like_sf"/>
</dbReference>
<dbReference type="Pfam" id="PF12911">
    <property type="entry name" value="OppC_N"/>
    <property type="match status" value="1"/>
</dbReference>
<dbReference type="EMBL" id="BMFV01000002">
    <property type="protein sequence ID" value="GGH75880.1"/>
    <property type="molecule type" value="Genomic_DNA"/>
</dbReference>
<evidence type="ECO:0000256" key="1">
    <source>
        <dbReference type="ARBA" id="ARBA00004141"/>
    </source>
</evidence>
<evidence type="ECO:0000256" key="4">
    <source>
        <dbReference type="ARBA" id="ARBA00022989"/>
    </source>
</evidence>
<dbReference type="PANTHER" id="PTHR43839:SF3">
    <property type="entry name" value="OLIGOPEPTIDE ABC TRANSPORTER, PERMEASE PROTEIN"/>
    <property type="match status" value="1"/>
</dbReference>
<comment type="caution">
    <text evidence="8">The sequence shown here is derived from an EMBL/GenBank/DDBJ whole genome shotgun (WGS) entry which is preliminary data.</text>
</comment>
<feature type="transmembrane region" description="Helical" evidence="6">
    <location>
        <begin position="348"/>
        <end position="369"/>
    </location>
</feature>
<dbReference type="PROSITE" id="PS50928">
    <property type="entry name" value="ABC_TM1"/>
    <property type="match status" value="1"/>
</dbReference>
<feature type="transmembrane region" description="Helical" evidence="6">
    <location>
        <begin position="176"/>
        <end position="204"/>
    </location>
</feature>
<dbReference type="InterPro" id="IPR025966">
    <property type="entry name" value="OppC_N"/>
</dbReference>
<dbReference type="AlphaFoldDB" id="A0A8J2ZTA4"/>
<keyword evidence="4 6" id="KW-1133">Transmembrane helix</keyword>
<evidence type="ECO:0000256" key="2">
    <source>
        <dbReference type="ARBA" id="ARBA00022448"/>
    </source>
</evidence>
<feature type="transmembrane region" description="Helical" evidence="6">
    <location>
        <begin position="216"/>
        <end position="237"/>
    </location>
</feature>
<keyword evidence="3 6" id="KW-0812">Transmembrane</keyword>
<evidence type="ECO:0000313" key="9">
    <source>
        <dbReference type="Proteomes" id="UP000656813"/>
    </source>
</evidence>
<dbReference type="CDD" id="cd06261">
    <property type="entry name" value="TM_PBP2"/>
    <property type="match status" value="1"/>
</dbReference>
<feature type="transmembrane region" description="Helical" evidence="6">
    <location>
        <begin position="43"/>
        <end position="65"/>
    </location>
</feature>
<dbReference type="PANTHER" id="PTHR43839">
    <property type="entry name" value="OPPC IN A BINDING PROTEIN-DEPENDENT TRANSPORT SYSTEM"/>
    <property type="match status" value="1"/>
</dbReference>
<feature type="domain" description="ABC transmembrane type-1" evidence="7">
    <location>
        <begin position="174"/>
        <end position="370"/>
    </location>
</feature>
<dbReference type="SUPFAM" id="SSF161098">
    <property type="entry name" value="MetI-like"/>
    <property type="match status" value="1"/>
</dbReference>
<evidence type="ECO:0000313" key="8">
    <source>
        <dbReference type="EMBL" id="GGH75880.1"/>
    </source>
</evidence>
<dbReference type="Pfam" id="PF00528">
    <property type="entry name" value="BPD_transp_1"/>
    <property type="match status" value="1"/>
</dbReference>
<feature type="transmembrane region" description="Helical" evidence="6">
    <location>
        <begin position="243"/>
        <end position="262"/>
    </location>
</feature>